<evidence type="ECO:0000256" key="1">
    <source>
        <dbReference type="SAM" id="Phobius"/>
    </source>
</evidence>
<keyword evidence="1" id="KW-0472">Membrane</keyword>
<dbReference type="Proteomes" id="UP000190652">
    <property type="component" value="Unassembled WGS sequence"/>
</dbReference>
<dbReference type="AlphaFoldDB" id="A0A1T0C8H1"/>
<proteinExistence type="predicted"/>
<organism evidence="2 3">
    <name type="scientific">Streptococcus mitis</name>
    <dbReference type="NCBI Taxonomy" id="28037"/>
    <lineage>
        <taxon>Bacteria</taxon>
        <taxon>Bacillati</taxon>
        <taxon>Bacillota</taxon>
        <taxon>Bacilli</taxon>
        <taxon>Lactobacillales</taxon>
        <taxon>Streptococcaceae</taxon>
        <taxon>Streptococcus</taxon>
        <taxon>Streptococcus mitis group</taxon>
    </lineage>
</organism>
<keyword evidence="1" id="KW-0812">Transmembrane</keyword>
<sequence>MQKIKLYYKGNLRYLLFHYQGRQYLLDRSPKHFLGYFCLPLNWYFYQKVYAISDEELVKIEEKNSKASKFILPTSLAAGLAVFVNAWARMNHIDLFANFYVNLSIVTSLVLVVIGLLLSFSLLQLLYSKKKKTLEKLLNRSLEQSINFKIKPVNSLRFYVKMFLLRLCIFALTLIFALAFIYLKNISMLCLMMLIMFIFLGTVNIAFAPGEEREYEIVDVLSNQSKN</sequence>
<evidence type="ECO:0008006" key="4">
    <source>
        <dbReference type="Google" id="ProtNLM"/>
    </source>
</evidence>
<name>A0A1T0C8H1_STRMT</name>
<dbReference type="NCBIfam" id="TIGR01218">
    <property type="entry name" value="Gpos_tandem_5TM"/>
    <property type="match status" value="1"/>
</dbReference>
<feature type="transmembrane region" description="Helical" evidence="1">
    <location>
        <begin position="100"/>
        <end position="127"/>
    </location>
</feature>
<dbReference type="Pfam" id="PF04276">
    <property type="entry name" value="DUF443"/>
    <property type="match status" value="1"/>
</dbReference>
<dbReference type="InterPro" id="IPR005915">
    <property type="entry name" value="Tandem_5TM"/>
</dbReference>
<reference evidence="2 3" key="1">
    <citation type="submission" date="2017-02" db="EMBL/GenBank/DDBJ databases">
        <title>Draft genome sequence of Streptococcus mitis CCUG 63687.</title>
        <authorList>
            <person name="Salva-Serra F."/>
            <person name="Engstrom-Jakobsson H."/>
            <person name="Thorell K."/>
            <person name="Jaen-Luchoro D."/>
            <person name="Gonzales-Siles L."/>
            <person name="Karlsson R."/>
            <person name="Yazdan S."/>
            <person name="Boulund F."/>
            <person name="Johnning A."/>
            <person name="Engstrand L."/>
            <person name="Kristiansson E."/>
            <person name="Moore E."/>
        </authorList>
    </citation>
    <scope>NUCLEOTIDE SEQUENCE [LARGE SCALE GENOMIC DNA]</scope>
    <source>
        <strain evidence="2 3">CCUG 63687</strain>
    </source>
</reference>
<evidence type="ECO:0000313" key="3">
    <source>
        <dbReference type="Proteomes" id="UP000190652"/>
    </source>
</evidence>
<gene>
    <name evidence="2" type="ORF">B0686_01205</name>
</gene>
<accession>A0A1T0C8H1</accession>
<feature type="transmembrane region" description="Helical" evidence="1">
    <location>
        <begin position="186"/>
        <end position="207"/>
    </location>
</feature>
<comment type="caution">
    <text evidence="2">The sequence shown here is derived from an EMBL/GenBank/DDBJ whole genome shotgun (WGS) entry which is preliminary data.</text>
</comment>
<feature type="transmembrane region" description="Helical" evidence="1">
    <location>
        <begin position="158"/>
        <end position="180"/>
    </location>
</feature>
<dbReference type="EMBL" id="MUYO01000001">
    <property type="protein sequence ID" value="OOS18603.1"/>
    <property type="molecule type" value="Genomic_DNA"/>
</dbReference>
<protein>
    <recommendedName>
        <fullName evidence="4">Tandem five-TM protein</fullName>
    </recommendedName>
</protein>
<evidence type="ECO:0000313" key="2">
    <source>
        <dbReference type="EMBL" id="OOS18603.1"/>
    </source>
</evidence>
<keyword evidence="1" id="KW-1133">Transmembrane helix</keyword>
<feature type="transmembrane region" description="Helical" evidence="1">
    <location>
        <begin position="70"/>
        <end position="88"/>
    </location>
</feature>
<dbReference type="RefSeq" id="WP_078352040.1">
    <property type="nucleotide sequence ID" value="NZ_JBPAFN010000002.1"/>
</dbReference>